<keyword evidence="2" id="KW-1185">Reference proteome</keyword>
<protein>
    <submittedName>
        <fullName evidence="1">Uncharacterized protein</fullName>
    </submittedName>
</protein>
<reference evidence="2" key="1">
    <citation type="journal article" date="2023" name="Front. Plant Sci.">
        <title>Chromosomal-level genome assembly of Melastoma candidum provides insights into trichome evolution.</title>
        <authorList>
            <person name="Zhong Y."/>
            <person name="Wu W."/>
            <person name="Sun C."/>
            <person name="Zou P."/>
            <person name="Liu Y."/>
            <person name="Dai S."/>
            <person name="Zhou R."/>
        </authorList>
    </citation>
    <scope>NUCLEOTIDE SEQUENCE [LARGE SCALE GENOMIC DNA]</scope>
</reference>
<dbReference type="EMBL" id="CM042885">
    <property type="protein sequence ID" value="KAI4364435.1"/>
    <property type="molecule type" value="Genomic_DNA"/>
</dbReference>
<name>A0ACB9QDC2_9MYRT</name>
<dbReference type="Proteomes" id="UP001057402">
    <property type="component" value="Chromosome 6"/>
</dbReference>
<sequence>MAVLRSFLISPSAAVVFVATMILAIHSPLSSAASNLPVDTGVTDNATLGLHPEPKSPEYGCKGSIVECSVFGDMEEEDDEMEFVMDSETNRRVLTTPWYISYDALWRNVVPCSRRGVSYYSCQSGAEANPYTRGCSQITRCRG</sequence>
<gene>
    <name evidence="1" type="ORF">MLD38_020528</name>
</gene>
<comment type="caution">
    <text evidence="1">The sequence shown here is derived from an EMBL/GenBank/DDBJ whole genome shotgun (WGS) entry which is preliminary data.</text>
</comment>
<accession>A0ACB9QDC2</accession>
<organism evidence="1 2">
    <name type="scientific">Melastoma candidum</name>
    <dbReference type="NCBI Taxonomy" id="119954"/>
    <lineage>
        <taxon>Eukaryota</taxon>
        <taxon>Viridiplantae</taxon>
        <taxon>Streptophyta</taxon>
        <taxon>Embryophyta</taxon>
        <taxon>Tracheophyta</taxon>
        <taxon>Spermatophyta</taxon>
        <taxon>Magnoliopsida</taxon>
        <taxon>eudicotyledons</taxon>
        <taxon>Gunneridae</taxon>
        <taxon>Pentapetalae</taxon>
        <taxon>rosids</taxon>
        <taxon>malvids</taxon>
        <taxon>Myrtales</taxon>
        <taxon>Melastomataceae</taxon>
        <taxon>Melastomatoideae</taxon>
        <taxon>Melastomateae</taxon>
        <taxon>Melastoma</taxon>
    </lineage>
</organism>
<proteinExistence type="predicted"/>
<evidence type="ECO:0000313" key="1">
    <source>
        <dbReference type="EMBL" id="KAI4364435.1"/>
    </source>
</evidence>
<evidence type="ECO:0000313" key="2">
    <source>
        <dbReference type="Proteomes" id="UP001057402"/>
    </source>
</evidence>